<proteinExistence type="predicted"/>
<accession>A0A0V0H1A9</accession>
<reference evidence="1" key="1">
    <citation type="submission" date="2015-12" db="EMBL/GenBank/DDBJ databases">
        <title>Gene expression during late stages of embryo sac development: a critical building block for successful pollen-pistil interactions.</title>
        <authorList>
            <person name="Liu Y."/>
            <person name="Joly V."/>
            <person name="Sabar M."/>
            <person name="Matton D.P."/>
        </authorList>
    </citation>
    <scope>NUCLEOTIDE SEQUENCE</scope>
</reference>
<organism evidence="1">
    <name type="scientific">Solanum chacoense</name>
    <name type="common">Chaco potato</name>
    <dbReference type="NCBI Taxonomy" id="4108"/>
    <lineage>
        <taxon>Eukaryota</taxon>
        <taxon>Viridiplantae</taxon>
        <taxon>Streptophyta</taxon>
        <taxon>Embryophyta</taxon>
        <taxon>Tracheophyta</taxon>
        <taxon>Spermatophyta</taxon>
        <taxon>Magnoliopsida</taxon>
        <taxon>eudicotyledons</taxon>
        <taxon>Gunneridae</taxon>
        <taxon>Pentapetalae</taxon>
        <taxon>asterids</taxon>
        <taxon>lamiids</taxon>
        <taxon>Solanales</taxon>
        <taxon>Solanaceae</taxon>
        <taxon>Solanoideae</taxon>
        <taxon>Solaneae</taxon>
        <taxon>Solanum</taxon>
    </lineage>
</organism>
<evidence type="ECO:0000313" key="1">
    <source>
        <dbReference type="EMBL" id="JAP14181.1"/>
    </source>
</evidence>
<dbReference type="EMBL" id="GEDG01026935">
    <property type="protein sequence ID" value="JAP14181.1"/>
    <property type="molecule type" value="Transcribed_RNA"/>
</dbReference>
<dbReference type="AlphaFoldDB" id="A0A0V0H1A9"/>
<protein>
    <submittedName>
        <fullName evidence="1">Putative ovule protein</fullName>
    </submittedName>
</protein>
<name>A0A0V0H1A9_SOLCH</name>
<sequence length="106" mass="12118">MCNNIDMKLHLRFPVFERVDTIIEETFCFELGNSVVNKSAHLLFSTTTLGLVSHQGKTCDVRLPYIPCCTTFDVEPKPSEIENINYPISMKSFSLCPIYTYNSFLV</sequence>